<reference evidence="8 9" key="1">
    <citation type="submission" date="2019-03" db="EMBL/GenBank/DDBJ databases">
        <title>Genomic Encyclopedia of Type Strains, Phase IV (KMG-IV): sequencing the most valuable type-strain genomes for metagenomic binning, comparative biology and taxonomic classification.</title>
        <authorList>
            <person name="Goeker M."/>
        </authorList>
    </citation>
    <scope>NUCLEOTIDE SEQUENCE [LARGE SCALE GENOMIC DNA]</scope>
    <source>
        <strain evidence="8 9">DSM 9035</strain>
    </source>
</reference>
<name>A0A4R3M184_9HYPH</name>
<evidence type="ECO:0000313" key="8">
    <source>
        <dbReference type="EMBL" id="TCT06864.1"/>
    </source>
</evidence>
<dbReference type="NCBIfam" id="TIGR03302">
    <property type="entry name" value="OM_YfiO"/>
    <property type="match status" value="1"/>
</dbReference>
<dbReference type="GO" id="GO:0043165">
    <property type="term" value="P:Gram-negative-bacterium-type cell outer membrane assembly"/>
    <property type="evidence" value="ECO:0007669"/>
    <property type="project" value="UniProtKB-UniRule"/>
</dbReference>
<dbReference type="InterPro" id="IPR017689">
    <property type="entry name" value="BamD"/>
</dbReference>
<protein>
    <recommendedName>
        <fullName evidence="6">Outer membrane protein assembly factor BamD</fullName>
    </recommendedName>
</protein>
<dbReference type="EMBL" id="SMAI01000002">
    <property type="protein sequence ID" value="TCT06864.1"/>
    <property type="molecule type" value="Genomic_DNA"/>
</dbReference>
<comment type="subcellular location">
    <subcellularLocation>
        <location evidence="6">Cell outer membrane</location>
        <topology evidence="6">Lipid-anchor</topology>
    </subcellularLocation>
</comment>
<comment type="function">
    <text evidence="6">Part of the outer membrane protein assembly complex, which is involved in assembly and insertion of beta-barrel proteins into the outer membrane.</text>
</comment>
<dbReference type="AlphaFoldDB" id="A0A4R3M184"/>
<organism evidence="8 9">
    <name type="scientific">Aquabacter spiritensis</name>
    <dbReference type="NCBI Taxonomy" id="933073"/>
    <lineage>
        <taxon>Bacteria</taxon>
        <taxon>Pseudomonadati</taxon>
        <taxon>Pseudomonadota</taxon>
        <taxon>Alphaproteobacteria</taxon>
        <taxon>Hyphomicrobiales</taxon>
        <taxon>Xanthobacteraceae</taxon>
        <taxon>Aquabacter</taxon>
    </lineage>
</organism>
<comment type="caution">
    <text evidence="8">The sequence shown here is derived from an EMBL/GenBank/DDBJ whole genome shotgun (WGS) entry which is preliminary data.</text>
</comment>
<evidence type="ECO:0000256" key="4">
    <source>
        <dbReference type="ARBA" id="ARBA00023237"/>
    </source>
</evidence>
<gene>
    <name evidence="6" type="primary">bamD</name>
    <name evidence="8" type="ORF">EDC64_102345</name>
</gene>
<comment type="subunit">
    <text evidence="6">Part of the Bam complex.</text>
</comment>
<keyword evidence="5 6" id="KW-0449">Lipoprotein</keyword>
<evidence type="ECO:0000256" key="3">
    <source>
        <dbReference type="ARBA" id="ARBA00023139"/>
    </source>
</evidence>
<dbReference type="RefSeq" id="WP_245504556.1">
    <property type="nucleotide sequence ID" value="NZ_SMAI01000002.1"/>
</dbReference>
<dbReference type="Gene3D" id="1.25.40.10">
    <property type="entry name" value="Tetratricopeptide repeat domain"/>
    <property type="match status" value="1"/>
</dbReference>
<keyword evidence="9" id="KW-1185">Reference proteome</keyword>
<dbReference type="PANTHER" id="PTHR37423">
    <property type="entry name" value="SOLUBLE LYTIC MUREIN TRANSGLYCOSYLASE-RELATED"/>
    <property type="match status" value="1"/>
</dbReference>
<accession>A0A4R3M184</accession>
<dbReference type="Pfam" id="PF13525">
    <property type="entry name" value="YfiO"/>
    <property type="match status" value="1"/>
</dbReference>
<dbReference type="PROSITE" id="PS51257">
    <property type="entry name" value="PROKAR_LIPOPROTEIN"/>
    <property type="match status" value="1"/>
</dbReference>
<dbReference type="HAMAP" id="MF_00922">
    <property type="entry name" value="OM_assembly_BamD"/>
    <property type="match status" value="1"/>
</dbReference>
<dbReference type="GO" id="GO:1990063">
    <property type="term" value="C:Bam protein complex"/>
    <property type="evidence" value="ECO:0007669"/>
    <property type="project" value="TreeGrafter"/>
</dbReference>
<sequence>MRLFSDAAFGRVRLFGAFGALLLAVSLAGCATKDEILPPDEPAEKIYNEGLTLMNRGDLTAAAKRFEDLDRTHPYSEWARKALLMDTYVYYQAGRYDEAIAAGKRYMALHPGSQDAPYASYLVASAYYDNIPDVTRDQRATRQALDALDEVIRKYPGTEYAAAARKKVEVARDQLAGKEMMIGRYYLENRNYTGAINRFKVVVTQYQTTRQVEEALFRLTEAYMALGIISEAQTAAAVLGYNFPDSSWYKDAYRLVQQGGGEPKENKGSWISQAFKKLGIG</sequence>
<keyword evidence="4 6" id="KW-0998">Cell outer membrane</keyword>
<evidence type="ECO:0000256" key="5">
    <source>
        <dbReference type="ARBA" id="ARBA00023288"/>
    </source>
</evidence>
<dbReference type="CDD" id="cd15830">
    <property type="entry name" value="BamD"/>
    <property type="match status" value="1"/>
</dbReference>
<evidence type="ECO:0000256" key="1">
    <source>
        <dbReference type="ARBA" id="ARBA00022729"/>
    </source>
</evidence>
<dbReference type="Proteomes" id="UP000294664">
    <property type="component" value="Unassembled WGS sequence"/>
</dbReference>
<dbReference type="InterPro" id="IPR039565">
    <property type="entry name" value="BamD-like"/>
</dbReference>
<evidence type="ECO:0000256" key="2">
    <source>
        <dbReference type="ARBA" id="ARBA00023136"/>
    </source>
</evidence>
<evidence type="ECO:0000256" key="6">
    <source>
        <dbReference type="HAMAP-Rule" id="MF_00922"/>
    </source>
</evidence>
<dbReference type="InterPro" id="IPR011990">
    <property type="entry name" value="TPR-like_helical_dom_sf"/>
</dbReference>
<comment type="similarity">
    <text evidence="6">Belongs to the BamD family.</text>
</comment>
<keyword evidence="1 6" id="KW-0732">Signal</keyword>
<keyword evidence="3 6" id="KW-0564">Palmitate</keyword>
<evidence type="ECO:0000313" key="9">
    <source>
        <dbReference type="Proteomes" id="UP000294664"/>
    </source>
</evidence>
<dbReference type="PANTHER" id="PTHR37423:SF1">
    <property type="entry name" value="OUTER MEMBRANE PROTEIN ASSEMBLY FACTOR BAMD"/>
    <property type="match status" value="1"/>
</dbReference>
<keyword evidence="2 6" id="KW-0472">Membrane</keyword>
<proteinExistence type="inferred from homology"/>
<feature type="domain" description="Outer membrane lipoprotein BamD-like" evidence="7">
    <location>
        <begin position="40"/>
        <end position="236"/>
    </location>
</feature>
<dbReference type="SUPFAM" id="SSF48452">
    <property type="entry name" value="TPR-like"/>
    <property type="match status" value="1"/>
</dbReference>
<evidence type="ECO:0000259" key="7">
    <source>
        <dbReference type="Pfam" id="PF13525"/>
    </source>
</evidence>
<dbReference type="GO" id="GO:0051205">
    <property type="term" value="P:protein insertion into membrane"/>
    <property type="evidence" value="ECO:0007669"/>
    <property type="project" value="UniProtKB-UniRule"/>
</dbReference>